<dbReference type="Pfam" id="PF00294">
    <property type="entry name" value="PfkB"/>
    <property type="match status" value="1"/>
</dbReference>
<keyword evidence="9" id="KW-1185">Reference proteome</keyword>
<evidence type="ECO:0000259" key="7">
    <source>
        <dbReference type="Pfam" id="PF00294"/>
    </source>
</evidence>
<evidence type="ECO:0000256" key="5">
    <source>
        <dbReference type="ARBA" id="ARBA00022840"/>
    </source>
</evidence>
<evidence type="ECO:0000313" key="8">
    <source>
        <dbReference type="EMBL" id="ABK52986.1"/>
    </source>
</evidence>
<dbReference type="OrthoDB" id="9808601at2"/>
<proteinExistence type="inferred from homology"/>
<dbReference type="HOGENOM" id="CLU_027634_6_0_11"/>
<dbReference type="RefSeq" id="WP_011720049.1">
    <property type="nucleotide sequence ID" value="NC_008578.1"/>
</dbReference>
<comment type="similarity">
    <text evidence="1 6">Belongs to the carbohydrate kinase PfkB family.</text>
</comment>
<dbReference type="PRINTS" id="PR00990">
    <property type="entry name" value="RIBOKINASE"/>
</dbReference>
<evidence type="ECO:0000256" key="6">
    <source>
        <dbReference type="RuleBase" id="RU003704"/>
    </source>
</evidence>
<feature type="domain" description="Carbohydrate kinase PfkB" evidence="7">
    <location>
        <begin position="19"/>
        <end position="313"/>
    </location>
</feature>
<evidence type="ECO:0000256" key="2">
    <source>
        <dbReference type="ARBA" id="ARBA00022679"/>
    </source>
</evidence>
<dbReference type="STRING" id="351607.Acel_1214"/>
<dbReference type="eggNOG" id="COG0524">
    <property type="taxonomic scope" value="Bacteria"/>
</dbReference>
<dbReference type="PROSITE" id="PS00584">
    <property type="entry name" value="PFKB_KINASES_2"/>
    <property type="match status" value="1"/>
</dbReference>
<keyword evidence="2 6" id="KW-0808">Transferase</keyword>
<dbReference type="PANTHER" id="PTHR43085:SF1">
    <property type="entry name" value="PSEUDOURIDINE KINASE-RELATED"/>
    <property type="match status" value="1"/>
</dbReference>
<gene>
    <name evidence="8" type="ordered locus">Acel_1214</name>
</gene>
<dbReference type="GO" id="GO:0008865">
    <property type="term" value="F:fructokinase activity"/>
    <property type="evidence" value="ECO:0007669"/>
    <property type="project" value="UniProtKB-ARBA"/>
</dbReference>
<dbReference type="InterPro" id="IPR011611">
    <property type="entry name" value="PfkB_dom"/>
</dbReference>
<dbReference type="Proteomes" id="UP000008221">
    <property type="component" value="Chromosome"/>
</dbReference>
<organism evidence="8 9">
    <name type="scientific">Acidothermus cellulolyticus (strain ATCC 43068 / DSM 8971 / 11B)</name>
    <dbReference type="NCBI Taxonomy" id="351607"/>
    <lineage>
        <taxon>Bacteria</taxon>
        <taxon>Bacillati</taxon>
        <taxon>Actinomycetota</taxon>
        <taxon>Actinomycetes</taxon>
        <taxon>Acidothermales</taxon>
        <taxon>Acidothermaceae</taxon>
        <taxon>Acidothermus</taxon>
    </lineage>
</organism>
<dbReference type="EMBL" id="CP000481">
    <property type="protein sequence ID" value="ABK52986.1"/>
    <property type="molecule type" value="Genomic_DNA"/>
</dbReference>
<dbReference type="CDD" id="cd01166">
    <property type="entry name" value="KdgK"/>
    <property type="match status" value="1"/>
</dbReference>
<dbReference type="AlphaFoldDB" id="A0LU76"/>
<evidence type="ECO:0000256" key="1">
    <source>
        <dbReference type="ARBA" id="ARBA00010688"/>
    </source>
</evidence>
<accession>A0LU76</accession>
<keyword evidence="4 6" id="KW-0418">Kinase</keyword>
<name>A0LU76_ACIC1</name>
<dbReference type="InParanoid" id="A0LU76"/>
<dbReference type="Gene3D" id="3.40.1190.20">
    <property type="match status" value="1"/>
</dbReference>
<dbReference type="InterPro" id="IPR029056">
    <property type="entry name" value="Ribokinase-like"/>
</dbReference>
<keyword evidence="5" id="KW-0067">ATP-binding</keyword>
<dbReference type="KEGG" id="ace:Acel_1214"/>
<keyword evidence="3" id="KW-0547">Nucleotide-binding</keyword>
<dbReference type="InterPro" id="IPR002173">
    <property type="entry name" value="Carboh/pur_kinase_PfkB_CS"/>
</dbReference>
<protein>
    <submittedName>
        <fullName evidence="8">PfkB domain protein</fullName>
    </submittedName>
</protein>
<reference evidence="8 9" key="1">
    <citation type="journal article" date="2009" name="Genome Res.">
        <title>Complete genome of the cellulolytic thermophile Acidothermus cellulolyticus 11B provides insights into its ecophysiological and evolutionary adaptations.</title>
        <authorList>
            <person name="Barabote R.D."/>
            <person name="Xie G."/>
            <person name="Leu D.H."/>
            <person name="Normand P."/>
            <person name="Necsulea A."/>
            <person name="Daubin V."/>
            <person name="Medigue C."/>
            <person name="Adney W.S."/>
            <person name="Xu X.C."/>
            <person name="Lapidus A."/>
            <person name="Parales R.E."/>
            <person name="Detter C."/>
            <person name="Pujic P."/>
            <person name="Bruce D."/>
            <person name="Lavire C."/>
            <person name="Challacombe J.F."/>
            <person name="Brettin T.S."/>
            <person name="Berry A.M."/>
        </authorList>
    </citation>
    <scope>NUCLEOTIDE SEQUENCE [LARGE SCALE GENOMIC DNA]</scope>
    <source>
        <strain evidence="9">ATCC 43068 / DSM 8971 / 11B</strain>
    </source>
</reference>
<dbReference type="SUPFAM" id="SSF53613">
    <property type="entry name" value="Ribokinase-like"/>
    <property type="match status" value="1"/>
</dbReference>
<dbReference type="GO" id="GO:0005524">
    <property type="term" value="F:ATP binding"/>
    <property type="evidence" value="ECO:0007669"/>
    <property type="project" value="UniProtKB-KW"/>
</dbReference>
<dbReference type="PANTHER" id="PTHR43085">
    <property type="entry name" value="HEXOKINASE FAMILY MEMBER"/>
    <property type="match status" value="1"/>
</dbReference>
<dbReference type="InterPro" id="IPR002139">
    <property type="entry name" value="Ribo/fructo_kinase"/>
</dbReference>
<evidence type="ECO:0000256" key="4">
    <source>
        <dbReference type="ARBA" id="ARBA00022777"/>
    </source>
</evidence>
<evidence type="ECO:0000313" key="9">
    <source>
        <dbReference type="Proteomes" id="UP000008221"/>
    </source>
</evidence>
<dbReference type="GO" id="GO:0006000">
    <property type="term" value="P:fructose metabolic process"/>
    <property type="evidence" value="ECO:0007669"/>
    <property type="project" value="UniProtKB-ARBA"/>
</dbReference>
<dbReference type="InterPro" id="IPR050306">
    <property type="entry name" value="PfkB_Carbo_kinase"/>
</dbReference>
<evidence type="ECO:0000256" key="3">
    <source>
        <dbReference type="ARBA" id="ARBA00022741"/>
    </source>
</evidence>
<sequence length="329" mass="34277">MTAIEVPTTAASAGAVEFCTIGETMGLIGATEVGPLRNGALMRLGLGGAESNVAIGIRRLGHSAAWISRVGDDPLGALIVRELRAEQVNVDYVRVDPGAPTGLMMKIQRTAAASEVHYLRKGSAAAHLAPADVPAEVVSQSRILHVTGITPALSSSAHAAIRTAVDIARNAGVTVSFDVNLRTRLWRDADPRPVLRELTALADVVFASEHEAELLVTATDPVEAVRALSDLGPRTAVLKRGAQGYVAYVDGEIFHDTAIPVPVADTVGAGDAFVAGFLAGVLDDMPASEALSLANYCGALVVAAVGDWEGLPTHAEIAEFRARRDAVSR</sequence>